<feature type="domain" description="Metallo-beta-lactamase" evidence="3">
    <location>
        <begin position="18"/>
        <end position="182"/>
    </location>
</feature>
<reference evidence="4 5" key="1">
    <citation type="submission" date="2017-07" db="EMBL/GenBank/DDBJ databases">
        <title>Tetzosporium hominis gen.nov. sp.nov.</title>
        <authorList>
            <person name="Tetz G."/>
            <person name="Tetz V."/>
        </authorList>
    </citation>
    <scope>NUCLEOTIDE SEQUENCE [LARGE SCALE GENOMIC DNA]</scope>
    <source>
        <strain evidence="4 5">VT-49</strain>
    </source>
</reference>
<evidence type="ECO:0000256" key="2">
    <source>
        <dbReference type="ARBA" id="ARBA00022833"/>
    </source>
</evidence>
<dbReference type="RefSeq" id="WP_094942272.1">
    <property type="nucleotide sequence ID" value="NZ_NOKQ01000194.1"/>
</dbReference>
<dbReference type="CDD" id="cd07716">
    <property type="entry name" value="RNaseZ_short-form-like_MBL-fold"/>
    <property type="match status" value="1"/>
</dbReference>
<keyword evidence="2" id="KW-0862">Zinc</keyword>
<gene>
    <name evidence="4" type="ORF">CF394_05695</name>
</gene>
<dbReference type="SMART" id="SM00849">
    <property type="entry name" value="Lactamase_B"/>
    <property type="match status" value="1"/>
</dbReference>
<organism evidence="4 5">
    <name type="scientific">Tetzosporium hominis</name>
    <dbReference type="NCBI Taxonomy" id="2020506"/>
    <lineage>
        <taxon>Bacteria</taxon>
        <taxon>Bacillati</taxon>
        <taxon>Bacillota</taxon>
        <taxon>Bacilli</taxon>
        <taxon>Bacillales</taxon>
        <taxon>Caryophanaceae</taxon>
        <taxon>Tetzosporium</taxon>
    </lineage>
</organism>
<dbReference type="InterPro" id="IPR036866">
    <property type="entry name" value="RibonucZ/Hydroxyglut_hydro"/>
</dbReference>
<dbReference type="SUPFAM" id="SSF56281">
    <property type="entry name" value="Metallo-hydrolase/oxidoreductase"/>
    <property type="match status" value="1"/>
</dbReference>
<evidence type="ECO:0000313" key="4">
    <source>
        <dbReference type="EMBL" id="OZS78616.1"/>
    </source>
</evidence>
<comment type="caution">
    <text evidence="4">The sequence shown here is derived from an EMBL/GenBank/DDBJ whole genome shotgun (WGS) entry which is preliminary data.</text>
</comment>
<name>A0A264W4V1_9BACL</name>
<keyword evidence="1" id="KW-0540">Nuclease</keyword>
<keyword evidence="5" id="KW-1185">Reference proteome</keyword>
<dbReference type="OrthoDB" id="9794898at2"/>
<proteinExistence type="predicted"/>
<dbReference type="AlphaFoldDB" id="A0A264W4V1"/>
<evidence type="ECO:0000313" key="5">
    <source>
        <dbReference type="Proteomes" id="UP000217065"/>
    </source>
</evidence>
<dbReference type="Gene3D" id="3.60.15.10">
    <property type="entry name" value="Ribonuclease Z/Hydroxyacylglutathione hydrolase-like"/>
    <property type="match status" value="1"/>
</dbReference>
<dbReference type="EMBL" id="NOKQ01000194">
    <property type="protein sequence ID" value="OZS78616.1"/>
    <property type="molecule type" value="Genomic_DNA"/>
</dbReference>
<dbReference type="GO" id="GO:0042781">
    <property type="term" value="F:3'-tRNA processing endoribonuclease activity"/>
    <property type="evidence" value="ECO:0007669"/>
    <property type="project" value="TreeGrafter"/>
</dbReference>
<evidence type="ECO:0000259" key="3">
    <source>
        <dbReference type="SMART" id="SM00849"/>
    </source>
</evidence>
<evidence type="ECO:0000256" key="1">
    <source>
        <dbReference type="ARBA" id="ARBA00022759"/>
    </source>
</evidence>
<protein>
    <recommendedName>
        <fullName evidence="3">Metallo-beta-lactamase domain-containing protein</fullName>
    </recommendedName>
</protein>
<dbReference type="Proteomes" id="UP000217065">
    <property type="component" value="Unassembled WGS sequence"/>
</dbReference>
<sequence length="244" mass="26374">MKVTTLGFWGGYPNQGEATSAFLVEYEGSRLLVDCGSAVLSTYLTLGEVQELDAVLISHYHPDHIADVGVLQHAAMIFKQLGQLENPIPIYAHTQDPVEFGKLSYKGVTVGMELDARATYTIGPFKVSTCPTVHPVYCLAFRVEAGGKTVVFTADTGWTDALVSFADRADVLISECNVYPQYAGKIQGHLTGKEAGKLASEAGVGRLILTHLPQYGDRTVLVTEAESAYSGPVELAYTKQQIEL</sequence>
<accession>A0A264W4V1</accession>
<dbReference type="PANTHER" id="PTHR46018">
    <property type="entry name" value="ZINC PHOSPHODIESTERASE ELAC PROTEIN 1"/>
    <property type="match status" value="1"/>
</dbReference>
<keyword evidence="1" id="KW-0378">Hydrolase</keyword>
<keyword evidence="1" id="KW-0255">Endonuclease</keyword>
<dbReference type="PANTHER" id="PTHR46018:SF2">
    <property type="entry name" value="ZINC PHOSPHODIESTERASE ELAC PROTEIN 1"/>
    <property type="match status" value="1"/>
</dbReference>
<dbReference type="Pfam" id="PF12706">
    <property type="entry name" value="Lactamase_B_2"/>
    <property type="match status" value="1"/>
</dbReference>
<dbReference type="InterPro" id="IPR001279">
    <property type="entry name" value="Metallo-B-lactamas"/>
</dbReference>